<gene>
    <name evidence="1" type="ORF">ABF77_11725</name>
</gene>
<evidence type="ECO:0008006" key="3">
    <source>
        <dbReference type="Google" id="ProtNLM"/>
    </source>
</evidence>
<dbReference type="EMBL" id="LEDI01000021">
    <property type="protein sequence ID" value="KLQ03762.1"/>
    <property type="molecule type" value="Genomic_DNA"/>
</dbReference>
<dbReference type="Proteomes" id="UP000036013">
    <property type="component" value="Unassembled WGS sequence"/>
</dbReference>
<dbReference type="GO" id="GO:0009289">
    <property type="term" value="C:pilus"/>
    <property type="evidence" value="ECO:0007669"/>
    <property type="project" value="InterPro"/>
</dbReference>
<organism evidence="1 2">
    <name type="scientific">Enterobacter roggenkampii</name>
    <dbReference type="NCBI Taxonomy" id="1812935"/>
    <lineage>
        <taxon>Bacteria</taxon>
        <taxon>Pseudomonadati</taxon>
        <taxon>Pseudomonadota</taxon>
        <taxon>Gammaproteobacteria</taxon>
        <taxon>Enterobacterales</taxon>
        <taxon>Enterobacteriaceae</taxon>
        <taxon>Enterobacter</taxon>
        <taxon>Enterobacter cloacae complex</taxon>
    </lineage>
</organism>
<protein>
    <recommendedName>
        <fullName evidence="3">Fimbrial protein</fullName>
    </recommendedName>
</protein>
<dbReference type="GO" id="GO:0007155">
    <property type="term" value="P:cell adhesion"/>
    <property type="evidence" value="ECO:0007669"/>
    <property type="project" value="InterPro"/>
</dbReference>
<name>A0A837LFQ5_9ENTR</name>
<dbReference type="OrthoDB" id="6631358at2"/>
<proteinExistence type="predicted"/>
<dbReference type="InterPro" id="IPR008966">
    <property type="entry name" value="Adhesion_dom_sf"/>
</dbReference>
<evidence type="ECO:0000313" key="2">
    <source>
        <dbReference type="Proteomes" id="UP000036013"/>
    </source>
</evidence>
<dbReference type="AlphaFoldDB" id="A0A837LFQ5"/>
<dbReference type="InterPro" id="IPR036937">
    <property type="entry name" value="Adhesion_dom_fimbrial_sf"/>
</dbReference>
<reference evidence="1 2" key="1">
    <citation type="submission" date="2015-06" db="EMBL/GenBank/DDBJ databases">
        <authorList>
            <person name="Adams M."/>
            <person name="Sutton G."/>
            <person name="Nelson K."/>
            <person name="Bonomo R."/>
            <person name="McCorrison J."/>
            <person name="Sanka R."/>
            <person name="Brinkac L."/>
            <person name="Nierman W."/>
        </authorList>
    </citation>
    <scope>NUCLEOTIDE SEQUENCE [LARGE SCALE GENOMIC DNA]</scope>
    <source>
        <strain evidence="1 2">GN02692</strain>
    </source>
</reference>
<dbReference type="SUPFAM" id="SSF49401">
    <property type="entry name" value="Bacterial adhesins"/>
    <property type="match status" value="1"/>
</dbReference>
<comment type="caution">
    <text evidence="1">The sequence shown here is derived from an EMBL/GenBank/DDBJ whole genome shotgun (WGS) entry which is preliminary data.</text>
</comment>
<dbReference type="RefSeq" id="WP_047748197.1">
    <property type="nucleotide sequence ID" value="NZ_JAXROS010000035.1"/>
</dbReference>
<evidence type="ECO:0000313" key="1">
    <source>
        <dbReference type="EMBL" id="KLQ03762.1"/>
    </source>
</evidence>
<accession>A0A837LFQ5</accession>
<dbReference type="Gene3D" id="2.60.40.1090">
    <property type="entry name" value="Fimbrial-type adhesion domain"/>
    <property type="match status" value="1"/>
</dbReference>
<sequence length="188" mass="20047">MNKPSKKTVSRTILAVIFVVTEFFMPCIVKADTGDRYTLDINISGTVVANGSCSFNQGGTLNINFGTVKLENTGNSTVQLEGDYQRELASDFFCSGDTAGLLQMQFTSADGQYETYNGTKVLNTSRGIVAIQLLVNGAPQNMGTWFDVDPASTQNLHAQLVQISTANTTGVTSGDTFTASGTLTLAFN</sequence>